<feature type="region of interest" description="Disordered" evidence="1">
    <location>
        <begin position="717"/>
        <end position="737"/>
    </location>
</feature>
<feature type="compositionally biased region" description="Basic and acidic residues" evidence="1">
    <location>
        <begin position="964"/>
        <end position="973"/>
    </location>
</feature>
<dbReference type="EMBL" id="DF237120">
    <property type="protein sequence ID" value="GAQ83986.1"/>
    <property type="molecule type" value="Genomic_DNA"/>
</dbReference>
<feature type="compositionally biased region" description="Basic and acidic residues" evidence="1">
    <location>
        <begin position="159"/>
        <end position="175"/>
    </location>
</feature>
<feature type="compositionally biased region" description="Basic and acidic residues" evidence="1">
    <location>
        <begin position="129"/>
        <end position="139"/>
    </location>
</feature>
<dbReference type="Proteomes" id="UP000054558">
    <property type="component" value="Unassembled WGS sequence"/>
</dbReference>
<feature type="compositionally biased region" description="Basic and acidic residues" evidence="1">
    <location>
        <begin position="723"/>
        <end position="737"/>
    </location>
</feature>
<feature type="region of interest" description="Disordered" evidence="1">
    <location>
        <begin position="1243"/>
        <end position="1270"/>
    </location>
</feature>
<feature type="compositionally biased region" description="Polar residues" evidence="1">
    <location>
        <begin position="1161"/>
        <end position="1174"/>
    </location>
</feature>
<feature type="region of interest" description="Disordered" evidence="1">
    <location>
        <begin position="866"/>
        <end position="979"/>
    </location>
</feature>
<dbReference type="OMA" id="ASMDDDY"/>
<feature type="region of interest" description="Disordered" evidence="1">
    <location>
        <begin position="510"/>
        <end position="688"/>
    </location>
</feature>
<feature type="region of interest" description="Disordered" evidence="1">
    <location>
        <begin position="117"/>
        <end position="273"/>
    </location>
</feature>
<gene>
    <name evidence="2" type="ORF">KFL_001710170</name>
</gene>
<accession>A0A1Y1I5J9</accession>
<feature type="region of interest" description="Disordered" evidence="1">
    <location>
        <begin position="294"/>
        <end position="453"/>
    </location>
</feature>
<feature type="compositionally biased region" description="Basic and acidic residues" evidence="1">
    <location>
        <begin position="553"/>
        <end position="564"/>
    </location>
</feature>
<feature type="compositionally biased region" description="Basic and acidic residues" evidence="1">
    <location>
        <begin position="210"/>
        <end position="223"/>
    </location>
</feature>
<feature type="region of interest" description="Disordered" evidence="1">
    <location>
        <begin position="771"/>
        <end position="850"/>
    </location>
</feature>
<feature type="compositionally biased region" description="Basic and acidic residues" evidence="1">
    <location>
        <begin position="360"/>
        <end position="375"/>
    </location>
</feature>
<feature type="region of interest" description="Disordered" evidence="1">
    <location>
        <begin position="1086"/>
        <end position="1137"/>
    </location>
</feature>
<sequence>MSLRASVEHKRKEHAKETARRQRQWQDMKRKAEEESARAALDALERRKSERARLANYMREGRAAPKQIHIGREVLRCELGGGDENALPWPEKLPGGGENECRESVPAGVKDRKRVLQAAQHNGRGVGHARSDRKGREENGGSVTSALAGRKVGGVTAEGKTRGGERKVLEDEVARVSEAGRQVGSYSAAEGGSAQGKVLSEATPRHHDKAHGQEDCVSRRQSERATISPRKPWESSGGEKGNVSGGNPPKNREVSGENGTGGAEGVVQRHRRPRWNTRVIQDYETAKMLRARGWERGKESRPVLGRGGESTGKDGSSGFRMYGTEEKTNDTKIGIRGGVGGANRLSARPTLAARESPWLTHEESRENPDPAERPELSTSNPQKVPYSEPATRVERQRRKWSPQETRALASEGSVLMTHSPPGTAGPGGRGDVTNRGDLMTGDVSSRKDVGGGTTSCSGVVEDVGSCANRAAPQLSGLASSDVSGKESANLSGPRGGLRASMQVLQRELAHMHAASSWATSRPVSGSAGSPEIAQANCQTSAQDKIPGVGPFESTREKRDSEAKVAWHSSSGRKEGFGQDHSRQRIAKTVELAEDASSLNAELATQEGLTLGNGEQKCSANGPVEAENRPVEGQKRRIEGETRQIEGEKETVEGEKRPVDAGKRPVEGEKRPVDAGKRPVEGEKRPVGAPERQSLADFLALAVQADRIASREAVLKQRALSAANERRRLTEERRRPMSGERIPECVEILEEVSGGEETKVAERRLSVFSSLEEKGQRSGVKKGSVEPGMKAEVEKNGVAGKARDEDSQNERETAAFGLSDAVHQDDESRADKREISKQVEPGREKGGEKGDLTARLAAEVAALKARLAAKDAEIMRIRRAERVPDGAESTSGRNPKPSMSDHDPIMEVNRTAGSNSEAERKAQAEPQAKRVSGLAPESGAATRREAQREETGVPETDSAPLERGGVSERRKETETMATRRAVVRGGSLAWEFVPPERGSAVNLSANAHRDSADVSSPTMPRAEPEVISAVETDRFYPRPRLDEARLQTPANTWGSQRNRASGAGVEMGLCRGDGESADVIRLPKREVSQDSLCPPRDAPSKLDDVSNPHVARSGAVQGFSTRHVARPSSWRDGSVDVPNPVVPKALRRESLDFPGFEPRPATFSQPEPSISNRVSFSGGRETRTGTFFQGPRVPYALPGESGISAARVWDAFQMSRHQTPSGRRHSDVAPSPAIAYGQRPAYEPVAPQRRHPGDVGMTSAAATGGSHRPPTALSLEEQSILASLQRLDIKLRGLAEVGQSANRTPVRPPCSVASAPIPAPERLHTAQSKLETRSTGANAFGRSAERPAERPPPKVAWQKAKRSRTGVTNGRNEQPRVRGAHRAQLISQPYAKHFPEGGQVASNKGVIFQSPTAIALLSS</sequence>
<dbReference type="OrthoDB" id="10691174at2759"/>
<name>A0A1Y1I5J9_KLENI</name>
<keyword evidence="3" id="KW-1185">Reference proteome</keyword>
<feature type="compositionally biased region" description="Basic and acidic residues" evidence="1">
    <location>
        <begin position="625"/>
        <end position="685"/>
    </location>
</feature>
<feature type="compositionally biased region" description="Basic and acidic residues" evidence="1">
    <location>
        <begin position="867"/>
        <end position="884"/>
    </location>
</feature>
<reference evidence="2 3" key="1">
    <citation type="journal article" date="2014" name="Nat. Commun.">
        <title>Klebsormidium flaccidum genome reveals primary factors for plant terrestrial adaptation.</title>
        <authorList>
            <person name="Hori K."/>
            <person name="Maruyama F."/>
            <person name="Fujisawa T."/>
            <person name="Togashi T."/>
            <person name="Yamamoto N."/>
            <person name="Seo M."/>
            <person name="Sato S."/>
            <person name="Yamada T."/>
            <person name="Mori H."/>
            <person name="Tajima N."/>
            <person name="Moriyama T."/>
            <person name="Ikeuchi M."/>
            <person name="Watanabe M."/>
            <person name="Wada H."/>
            <person name="Kobayashi K."/>
            <person name="Saito M."/>
            <person name="Masuda T."/>
            <person name="Sasaki-Sekimoto Y."/>
            <person name="Mashiguchi K."/>
            <person name="Awai K."/>
            <person name="Shimojima M."/>
            <person name="Masuda S."/>
            <person name="Iwai M."/>
            <person name="Nobusawa T."/>
            <person name="Narise T."/>
            <person name="Kondo S."/>
            <person name="Saito H."/>
            <person name="Sato R."/>
            <person name="Murakawa M."/>
            <person name="Ihara Y."/>
            <person name="Oshima-Yamada Y."/>
            <person name="Ohtaka K."/>
            <person name="Satoh M."/>
            <person name="Sonobe K."/>
            <person name="Ishii M."/>
            <person name="Ohtani R."/>
            <person name="Kanamori-Sato M."/>
            <person name="Honoki R."/>
            <person name="Miyazaki D."/>
            <person name="Mochizuki H."/>
            <person name="Umetsu J."/>
            <person name="Higashi K."/>
            <person name="Shibata D."/>
            <person name="Kamiya Y."/>
            <person name="Sato N."/>
            <person name="Nakamura Y."/>
            <person name="Tabata S."/>
            <person name="Ida S."/>
            <person name="Kurokawa K."/>
            <person name="Ohta H."/>
        </authorList>
    </citation>
    <scope>NUCLEOTIDE SEQUENCE [LARGE SCALE GENOMIC DNA]</scope>
    <source>
        <strain evidence="2 3">NIES-2285</strain>
    </source>
</reference>
<organism evidence="2 3">
    <name type="scientific">Klebsormidium nitens</name>
    <name type="common">Green alga</name>
    <name type="synonym">Ulothrix nitens</name>
    <dbReference type="NCBI Taxonomy" id="105231"/>
    <lineage>
        <taxon>Eukaryota</taxon>
        <taxon>Viridiplantae</taxon>
        <taxon>Streptophyta</taxon>
        <taxon>Klebsormidiophyceae</taxon>
        <taxon>Klebsormidiales</taxon>
        <taxon>Klebsormidiaceae</taxon>
        <taxon>Klebsormidium</taxon>
    </lineage>
</organism>
<feature type="compositionally biased region" description="Basic and acidic residues" evidence="1">
    <location>
        <begin position="788"/>
        <end position="812"/>
    </location>
</feature>
<feature type="compositionally biased region" description="Basic and acidic residues" evidence="1">
    <location>
        <begin position="821"/>
        <end position="850"/>
    </location>
</feature>
<proteinExistence type="predicted"/>
<feature type="compositionally biased region" description="Basic and acidic residues" evidence="1">
    <location>
        <begin position="571"/>
        <end position="582"/>
    </location>
</feature>
<feature type="region of interest" description="Disordered" evidence="1">
    <location>
        <begin position="475"/>
        <end position="497"/>
    </location>
</feature>
<feature type="region of interest" description="Disordered" evidence="1">
    <location>
        <begin position="1000"/>
        <end position="1024"/>
    </location>
</feature>
<evidence type="ECO:0000313" key="2">
    <source>
        <dbReference type="EMBL" id="GAQ83986.1"/>
    </source>
</evidence>
<evidence type="ECO:0000313" key="3">
    <source>
        <dbReference type="Proteomes" id="UP000054558"/>
    </source>
</evidence>
<feature type="compositionally biased region" description="Basic and acidic residues" evidence="1">
    <location>
        <begin position="941"/>
        <end position="950"/>
    </location>
</feature>
<evidence type="ECO:0000256" key="1">
    <source>
        <dbReference type="SAM" id="MobiDB-lite"/>
    </source>
</evidence>
<feature type="compositionally biased region" description="Polar residues" evidence="1">
    <location>
        <begin position="516"/>
        <end position="527"/>
    </location>
</feature>
<feature type="compositionally biased region" description="Basic and acidic residues" evidence="1">
    <location>
        <begin position="1342"/>
        <end position="1351"/>
    </location>
</feature>
<feature type="compositionally biased region" description="Polar residues" evidence="1">
    <location>
        <begin position="476"/>
        <end position="490"/>
    </location>
</feature>
<feature type="region of interest" description="Disordered" evidence="1">
    <location>
        <begin position="1"/>
        <end position="37"/>
    </location>
</feature>
<protein>
    <submittedName>
        <fullName evidence="2">Uncharacterized protein</fullName>
    </submittedName>
</protein>
<feature type="region of interest" description="Disordered" evidence="1">
    <location>
        <begin position="1155"/>
        <end position="1192"/>
    </location>
</feature>
<feature type="region of interest" description="Disordered" evidence="1">
    <location>
        <begin position="1338"/>
        <end position="1379"/>
    </location>
</feature>